<dbReference type="EMBL" id="FUZA01000007">
    <property type="protein sequence ID" value="SKC13336.1"/>
    <property type="molecule type" value="Genomic_DNA"/>
</dbReference>
<gene>
    <name evidence="1" type="ORF">SAMN05660293_04559</name>
</gene>
<dbReference type="Proteomes" id="UP000190897">
    <property type="component" value="Unassembled WGS sequence"/>
</dbReference>
<name>A0A1T5GY46_9BACT</name>
<reference evidence="2" key="1">
    <citation type="submission" date="2017-02" db="EMBL/GenBank/DDBJ databases">
        <authorList>
            <person name="Varghese N."/>
            <person name="Submissions S."/>
        </authorList>
    </citation>
    <scope>NUCLEOTIDE SEQUENCE [LARGE SCALE GENOMIC DNA]</scope>
    <source>
        <strain evidence="2">DSM 22270</strain>
    </source>
</reference>
<protein>
    <submittedName>
        <fullName evidence="1">Uncharacterized protein</fullName>
    </submittedName>
</protein>
<accession>A0A1T5GY46</accession>
<evidence type="ECO:0000313" key="1">
    <source>
        <dbReference type="EMBL" id="SKC13336.1"/>
    </source>
</evidence>
<proteinExistence type="predicted"/>
<dbReference type="AlphaFoldDB" id="A0A1T5GY46"/>
<organism evidence="1 2">
    <name type="scientific">Dyadobacter psychrophilus</name>
    <dbReference type="NCBI Taxonomy" id="651661"/>
    <lineage>
        <taxon>Bacteria</taxon>
        <taxon>Pseudomonadati</taxon>
        <taxon>Bacteroidota</taxon>
        <taxon>Cytophagia</taxon>
        <taxon>Cytophagales</taxon>
        <taxon>Spirosomataceae</taxon>
        <taxon>Dyadobacter</taxon>
    </lineage>
</organism>
<keyword evidence="2" id="KW-1185">Reference proteome</keyword>
<sequence length="47" mass="5031">MRFNGDYAGGLNYRINITDKLGKYTSISFANSLSCTQAGTNPLNGQG</sequence>
<dbReference type="STRING" id="651661.SAMN05660293_04559"/>
<evidence type="ECO:0000313" key="2">
    <source>
        <dbReference type="Proteomes" id="UP000190897"/>
    </source>
</evidence>